<feature type="chain" id="PRO_5040823418" evidence="1">
    <location>
        <begin position="26"/>
        <end position="334"/>
    </location>
</feature>
<dbReference type="AlphaFoldDB" id="A0A9X2JJV3"/>
<evidence type="ECO:0000256" key="1">
    <source>
        <dbReference type="SAM" id="SignalP"/>
    </source>
</evidence>
<feature type="signal peptide" evidence="1">
    <location>
        <begin position="1"/>
        <end position="25"/>
    </location>
</feature>
<sequence>MTSKKTRWVLLLSAGLLLCPSWTQAQDADLNVGGTATEDLGFDLIDYPIAILPFSERGKEVQGLGNQVSDLLFANLIVDPDLLIVDREDLQKTLDEAELNLTGLVRQQEAIAIGHMTGAKLILTGSVMQIDNNIHIVAKIIGTETTRVRGAAVKGDAGADTSVLVEQLSQQLAEAIRQHANTLVAKPVAKEDRVAKLKQKLGNKDLPTVGIKIAERHVGRATIDPAAETEMVLFFSGAGFDVIDSQHLAKHEVDLMVEGEGLSEFASRQGNLTSVKARLEVKVIDPKTGKVVAIDRQTRVGVDNLELIAGKNALQLAAADIAERIIPKAANPDK</sequence>
<organism evidence="2 3">
    <name type="scientific">Aeoliella straminimaris</name>
    <dbReference type="NCBI Taxonomy" id="2954799"/>
    <lineage>
        <taxon>Bacteria</taxon>
        <taxon>Pseudomonadati</taxon>
        <taxon>Planctomycetota</taxon>
        <taxon>Planctomycetia</taxon>
        <taxon>Pirellulales</taxon>
        <taxon>Lacipirellulaceae</taxon>
        <taxon>Aeoliella</taxon>
    </lineage>
</organism>
<proteinExistence type="predicted"/>
<accession>A0A9X2JJV3</accession>
<keyword evidence="3" id="KW-1185">Reference proteome</keyword>
<keyword evidence="1" id="KW-0732">Signal</keyword>
<gene>
    <name evidence="2" type="ORF">NG895_29650</name>
</gene>
<dbReference type="InterPro" id="IPR005534">
    <property type="entry name" value="Curli_assmbl/transp-comp_CsgG"/>
</dbReference>
<dbReference type="GO" id="GO:0030288">
    <property type="term" value="C:outer membrane-bounded periplasmic space"/>
    <property type="evidence" value="ECO:0007669"/>
    <property type="project" value="InterPro"/>
</dbReference>
<dbReference type="Gene3D" id="3.40.50.10610">
    <property type="entry name" value="ABC-type transport auxiliary lipoprotein component"/>
    <property type="match status" value="1"/>
</dbReference>
<protein>
    <submittedName>
        <fullName evidence="2">CsgG/HfaB family protein</fullName>
    </submittedName>
</protein>
<dbReference type="Proteomes" id="UP001155241">
    <property type="component" value="Unassembled WGS sequence"/>
</dbReference>
<evidence type="ECO:0000313" key="3">
    <source>
        <dbReference type="Proteomes" id="UP001155241"/>
    </source>
</evidence>
<name>A0A9X2JJV3_9BACT</name>
<reference evidence="2" key="1">
    <citation type="submission" date="2022-06" db="EMBL/GenBank/DDBJ databases">
        <title>Aeoliella straminimaris, a novel planctomycete from sediments.</title>
        <authorList>
            <person name="Vitorino I.R."/>
            <person name="Lage O.M."/>
        </authorList>
    </citation>
    <scope>NUCLEOTIDE SEQUENCE</scope>
    <source>
        <strain evidence="2">ICT_H6.2</strain>
    </source>
</reference>
<comment type="caution">
    <text evidence="2">The sequence shown here is derived from an EMBL/GenBank/DDBJ whole genome shotgun (WGS) entry which is preliminary data.</text>
</comment>
<dbReference type="RefSeq" id="WP_252856200.1">
    <property type="nucleotide sequence ID" value="NZ_JAMXLR010000095.1"/>
</dbReference>
<dbReference type="Pfam" id="PF03783">
    <property type="entry name" value="CsgG"/>
    <property type="match status" value="1"/>
</dbReference>
<evidence type="ECO:0000313" key="2">
    <source>
        <dbReference type="EMBL" id="MCO6048087.1"/>
    </source>
</evidence>
<dbReference type="EMBL" id="JAMXLR010000095">
    <property type="protein sequence ID" value="MCO6048087.1"/>
    <property type="molecule type" value="Genomic_DNA"/>
</dbReference>